<dbReference type="PANTHER" id="PTHR30346">
    <property type="entry name" value="TRANSCRIPTIONAL DUAL REGULATOR HCAR-RELATED"/>
    <property type="match status" value="1"/>
</dbReference>
<dbReference type="PANTHER" id="PTHR30346:SF28">
    <property type="entry name" value="HTH-TYPE TRANSCRIPTIONAL REGULATOR CYNR"/>
    <property type="match status" value="1"/>
</dbReference>
<proteinExistence type="inferred from homology"/>
<evidence type="ECO:0000256" key="2">
    <source>
        <dbReference type="ARBA" id="ARBA00023015"/>
    </source>
</evidence>
<dbReference type="FunFam" id="1.10.10.10:FF:000001">
    <property type="entry name" value="LysR family transcriptional regulator"/>
    <property type="match status" value="1"/>
</dbReference>
<dbReference type="SUPFAM" id="SSF53850">
    <property type="entry name" value="Periplasmic binding protein-like II"/>
    <property type="match status" value="1"/>
</dbReference>
<organism evidence="6 7">
    <name type="scientific">Kineosporia babensis</name>
    <dbReference type="NCBI Taxonomy" id="499548"/>
    <lineage>
        <taxon>Bacteria</taxon>
        <taxon>Bacillati</taxon>
        <taxon>Actinomycetota</taxon>
        <taxon>Actinomycetes</taxon>
        <taxon>Kineosporiales</taxon>
        <taxon>Kineosporiaceae</taxon>
        <taxon>Kineosporia</taxon>
    </lineage>
</organism>
<keyword evidence="7" id="KW-1185">Reference proteome</keyword>
<sequence length="294" mass="32147">MNPQRPPRPGLELRQLRSLVAVAENGTFTDAAIELGVSQAAVSRSIAALEAELGVVLLHRTTRHVEASPVGVTVIARARRILAEVAELQHVVDPQLRLGFAWSALGRHTVALQRTWARQHPGTRLALVQSNTPTAGLAEGTADVAVIRRPLPGSRHAHITTELIATEARFAAVATDDPWARRRFVRLRDFAGRTISVDQRTGTTTLDLWPEGAGPAQVLDSHSVDEWLTMIAAGQAVGMTSEATVAQYPRPGVVYRPVRDAEPSPVWLAWRRDETPLLVRELVTLAKELYASHR</sequence>
<dbReference type="InterPro" id="IPR000847">
    <property type="entry name" value="LysR_HTH_N"/>
</dbReference>
<protein>
    <submittedName>
        <fullName evidence="6">LysR family transcriptional regulator</fullName>
    </submittedName>
</protein>
<keyword evidence="4" id="KW-0804">Transcription</keyword>
<dbReference type="CDD" id="cd08414">
    <property type="entry name" value="PBP2_LTTR_aromatics_like"/>
    <property type="match status" value="1"/>
</dbReference>
<reference evidence="6" key="1">
    <citation type="submission" date="2021-11" db="EMBL/GenBank/DDBJ databases">
        <title>Streptomyces corallinus and Kineosporia corallina sp. nov., two new coral-derived marine actinobacteria.</title>
        <authorList>
            <person name="Buangrab K."/>
            <person name="Sutthacheep M."/>
            <person name="Yeemin T."/>
            <person name="Harunari E."/>
            <person name="Igarashi Y."/>
            <person name="Sripreechasak P."/>
            <person name="Kanchanasin P."/>
            <person name="Tanasupawat S."/>
            <person name="Phongsopitanun W."/>
        </authorList>
    </citation>
    <scope>NUCLEOTIDE SEQUENCE</scope>
    <source>
        <strain evidence="6">JCM 31032</strain>
    </source>
</reference>
<dbReference type="GO" id="GO:0032993">
    <property type="term" value="C:protein-DNA complex"/>
    <property type="evidence" value="ECO:0007669"/>
    <property type="project" value="TreeGrafter"/>
</dbReference>
<comment type="similarity">
    <text evidence="1">Belongs to the LysR transcriptional regulatory family.</text>
</comment>
<dbReference type="Pfam" id="PF03466">
    <property type="entry name" value="LysR_substrate"/>
    <property type="match status" value="1"/>
</dbReference>
<gene>
    <name evidence="6" type="ORF">LR394_04430</name>
</gene>
<evidence type="ECO:0000256" key="1">
    <source>
        <dbReference type="ARBA" id="ARBA00009437"/>
    </source>
</evidence>
<keyword evidence="2" id="KW-0805">Transcription regulation</keyword>
<dbReference type="SUPFAM" id="SSF46785">
    <property type="entry name" value="Winged helix' DNA-binding domain"/>
    <property type="match status" value="1"/>
</dbReference>
<name>A0A9X1N9N0_9ACTN</name>
<dbReference type="PROSITE" id="PS50931">
    <property type="entry name" value="HTH_LYSR"/>
    <property type="match status" value="1"/>
</dbReference>
<dbReference type="AlphaFoldDB" id="A0A9X1N9N0"/>
<evidence type="ECO:0000256" key="4">
    <source>
        <dbReference type="ARBA" id="ARBA00023163"/>
    </source>
</evidence>
<comment type="caution">
    <text evidence="6">The sequence shown here is derived from an EMBL/GenBank/DDBJ whole genome shotgun (WGS) entry which is preliminary data.</text>
</comment>
<dbReference type="RefSeq" id="WP_231439058.1">
    <property type="nucleotide sequence ID" value="NZ_JAJOMB010000002.1"/>
</dbReference>
<dbReference type="Gene3D" id="3.40.190.10">
    <property type="entry name" value="Periplasmic binding protein-like II"/>
    <property type="match status" value="2"/>
</dbReference>
<dbReference type="PRINTS" id="PR00039">
    <property type="entry name" value="HTHLYSR"/>
</dbReference>
<evidence type="ECO:0000259" key="5">
    <source>
        <dbReference type="PROSITE" id="PS50931"/>
    </source>
</evidence>
<keyword evidence="3" id="KW-0238">DNA-binding</keyword>
<dbReference type="InterPro" id="IPR036390">
    <property type="entry name" value="WH_DNA-bd_sf"/>
</dbReference>
<feature type="domain" description="HTH lysR-type" evidence="5">
    <location>
        <begin position="11"/>
        <end position="68"/>
    </location>
</feature>
<dbReference type="GO" id="GO:0003700">
    <property type="term" value="F:DNA-binding transcription factor activity"/>
    <property type="evidence" value="ECO:0007669"/>
    <property type="project" value="InterPro"/>
</dbReference>
<accession>A0A9X1N9N0</accession>
<dbReference type="InterPro" id="IPR036388">
    <property type="entry name" value="WH-like_DNA-bd_sf"/>
</dbReference>
<dbReference type="InterPro" id="IPR005119">
    <property type="entry name" value="LysR_subst-bd"/>
</dbReference>
<dbReference type="GO" id="GO:0003677">
    <property type="term" value="F:DNA binding"/>
    <property type="evidence" value="ECO:0007669"/>
    <property type="project" value="UniProtKB-KW"/>
</dbReference>
<evidence type="ECO:0000256" key="3">
    <source>
        <dbReference type="ARBA" id="ARBA00023125"/>
    </source>
</evidence>
<dbReference type="Pfam" id="PF00126">
    <property type="entry name" value="HTH_1"/>
    <property type="match status" value="1"/>
</dbReference>
<dbReference type="Proteomes" id="UP001138997">
    <property type="component" value="Unassembled WGS sequence"/>
</dbReference>
<dbReference type="Gene3D" id="1.10.10.10">
    <property type="entry name" value="Winged helix-like DNA-binding domain superfamily/Winged helix DNA-binding domain"/>
    <property type="match status" value="1"/>
</dbReference>
<dbReference type="EMBL" id="JAJOMB010000002">
    <property type="protein sequence ID" value="MCD5310130.1"/>
    <property type="molecule type" value="Genomic_DNA"/>
</dbReference>
<evidence type="ECO:0000313" key="7">
    <source>
        <dbReference type="Proteomes" id="UP001138997"/>
    </source>
</evidence>
<evidence type="ECO:0000313" key="6">
    <source>
        <dbReference type="EMBL" id="MCD5310130.1"/>
    </source>
</evidence>